<dbReference type="SUPFAM" id="SSF52540">
    <property type="entry name" value="P-loop containing nucleoside triphosphate hydrolases"/>
    <property type="match status" value="2"/>
</dbReference>
<dbReference type="InterPro" id="IPR014001">
    <property type="entry name" value="Helicase_ATP-bd"/>
</dbReference>
<dbReference type="Pfam" id="PF00271">
    <property type="entry name" value="Helicase_C"/>
    <property type="match status" value="1"/>
</dbReference>
<organism evidence="5 6">
    <name type="scientific">Kribbella albertanoniae</name>
    <dbReference type="NCBI Taxonomy" id="1266829"/>
    <lineage>
        <taxon>Bacteria</taxon>
        <taxon>Bacillati</taxon>
        <taxon>Actinomycetota</taxon>
        <taxon>Actinomycetes</taxon>
        <taxon>Propionibacteriales</taxon>
        <taxon>Kribbellaceae</taxon>
        <taxon>Kribbella</taxon>
    </lineage>
</organism>
<dbReference type="PANTHER" id="PTHR45626">
    <property type="entry name" value="TRANSCRIPTION TERMINATION FACTOR 2-RELATED"/>
    <property type="match status" value="1"/>
</dbReference>
<dbReference type="GO" id="GO:0006281">
    <property type="term" value="P:DNA repair"/>
    <property type="evidence" value="ECO:0007669"/>
    <property type="project" value="TreeGrafter"/>
</dbReference>
<dbReference type="GO" id="GO:0004386">
    <property type="term" value="F:helicase activity"/>
    <property type="evidence" value="ECO:0007669"/>
    <property type="project" value="UniProtKB-KW"/>
</dbReference>
<dbReference type="InterPro" id="IPR001650">
    <property type="entry name" value="Helicase_C-like"/>
</dbReference>
<comment type="caution">
    <text evidence="5">The sequence shown here is derived from an EMBL/GenBank/DDBJ whole genome shotgun (WGS) entry which is preliminary data.</text>
</comment>
<dbReference type="InterPro" id="IPR049730">
    <property type="entry name" value="SNF2/RAD54-like_C"/>
</dbReference>
<proteinExistence type="predicted"/>
<sequence length="664" mass="74715">MTTLATTPPSAPRLMPHQQHTIDFIVDHPFAGIWVDVGGGKTLSVLSALQRIRPIGHILVIAPIAVARSTWIDEIEDRGFNIRTRSLIVDERDRKLSRERRVQRFRQVLSDPPTMYFINADLLTQPSQQTKVITPVVSKKADPVMSAEAAQILQLVRTRRMLNYDELVTEYRDLAATDPGRSTPAKSKIHTWVQELRNASLVTSASCACRTCSGAGCPECRFGLVDQMPIQDLNGQKTLIWPFQTIIIDESHAFRSHSSNRFNALKAVRPAVTRLIELTATPAPNGLEGLWSQAYLLDQGRALGTDIDAYRQRWFTPTVIPDSKAPPKWKPKPGAEQEIQQAIAHLVMSAQNTSIKLPPLIVEDVHVRLPPDLMTAYREFKRDLIVQIVSQAALQKAELAYADWLRNSAEPEAQTIRTHLATLTGDLRDAYTTLRQATIGKFLHQPDEHLVRTVVADNRAVLISKLMQFASGTLYTSDPDDPSTKGQYEIIHDEKIQKTSHLIRQNAGEPALVAYHFKSDKEQLHTRLNKTGIPTEVFDGSRTMIRRWNAKDIPAMLIHPASAGAGLNLQRGGSTLIWYTLPFLLDYYQQTIGRLYRPGQTKPVKVYRIITAGTQDERMPGVLSTKRQIQDRLLRYVDVDKALLAALDDEIRSDLNDLWSTLRL</sequence>
<keyword evidence="1" id="KW-0547">Nucleotide-binding</keyword>
<evidence type="ECO:0000256" key="1">
    <source>
        <dbReference type="ARBA" id="ARBA00022741"/>
    </source>
</evidence>
<dbReference type="CDD" id="cd18793">
    <property type="entry name" value="SF2_C_SNF"/>
    <property type="match status" value="1"/>
</dbReference>
<evidence type="ECO:0000313" key="6">
    <source>
        <dbReference type="Proteomes" id="UP000295075"/>
    </source>
</evidence>
<evidence type="ECO:0000259" key="4">
    <source>
        <dbReference type="SMART" id="SM00487"/>
    </source>
</evidence>
<protein>
    <submittedName>
        <fullName evidence="5">Helicase</fullName>
    </submittedName>
</protein>
<dbReference type="GO" id="GO:0008094">
    <property type="term" value="F:ATP-dependent activity, acting on DNA"/>
    <property type="evidence" value="ECO:0007669"/>
    <property type="project" value="TreeGrafter"/>
</dbReference>
<keyword evidence="5" id="KW-0347">Helicase</keyword>
<evidence type="ECO:0000256" key="3">
    <source>
        <dbReference type="ARBA" id="ARBA00022840"/>
    </source>
</evidence>
<dbReference type="InterPro" id="IPR050628">
    <property type="entry name" value="SNF2_RAD54_helicase_TF"/>
</dbReference>
<dbReference type="Proteomes" id="UP000295075">
    <property type="component" value="Unassembled WGS sequence"/>
</dbReference>
<keyword evidence="2" id="KW-0378">Hydrolase</keyword>
<dbReference type="AlphaFoldDB" id="A0A4R4QK93"/>
<keyword evidence="6" id="KW-1185">Reference proteome</keyword>
<feature type="domain" description="Helicase ATP-binding" evidence="4">
    <location>
        <begin position="10"/>
        <end position="310"/>
    </location>
</feature>
<keyword evidence="3" id="KW-0067">ATP-binding</keyword>
<reference evidence="5 6" key="1">
    <citation type="submission" date="2019-03" db="EMBL/GenBank/DDBJ databases">
        <title>Draft genome sequences of novel Actinobacteria.</title>
        <authorList>
            <person name="Sahin N."/>
            <person name="Ay H."/>
            <person name="Saygin H."/>
        </authorList>
    </citation>
    <scope>NUCLEOTIDE SEQUENCE [LARGE SCALE GENOMIC DNA]</scope>
    <source>
        <strain evidence="5 6">JCM 30547</strain>
    </source>
</reference>
<dbReference type="InterPro" id="IPR027417">
    <property type="entry name" value="P-loop_NTPase"/>
</dbReference>
<dbReference type="SMART" id="SM00487">
    <property type="entry name" value="DEXDc"/>
    <property type="match status" value="1"/>
</dbReference>
<evidence type="ECO:0000313" key="5">
    <source>
        <dbReference type="EMBL" id="TDC35839.1"/>
    </source>
</evidence>
<name>A0A4R4QK93_9ACTN</name>
<dbReference type="GO" id="GO:0005524">
    <property type="term" value="F:ATP binding"/>
    <property type="evidence" value="ECO:0007669"/>
    <property type="project" value="UniProtKB-KW"/>
</dbReference>
<dbReference type="Gene3D" id="3.40.50.300">
    <property type="entry name" value="P-loop containing nucleotide triphosphate hydrolases"/>
    <property type="match status" value="2"/>
</dbReference>
<accession>A0A4R4QK93</accession>
<dbReference type="OrthoDB" id="9760715at2"/>
<evidence type="ECO:0000256" key="2">
    <source>
        <dbReference type="ARBA" id="ARBA00022801"/>
    </source>
</evidence>
<dbReference type="GO" id="GO:0016787">
    <property type="term" value="F:hydrolase activity"/>
    <property type="evidence" value="ECO:0007669"/>
    <property type="project" value="UniProtKB-KW"/>
</dbReference>
<dbReference type="EMBL" id="SMKA01000001">
    <property type="protein sequence ID" value="TDC35839.1"/>
    <property type="molecule type" value="Genomic_DNA"/>
</dbReference>
<gene>
    <name evidence="5" type="ORF">E1261_00500</name>
</gene>